<dbReference type="RefSeq" id="WP_189401698.1">
    <property type="nucleotide sequence ID" value="NZ_BMXA01000004.1"/>
</dbReference>
<keyword evidence="3 13" id="KW-0645">Protease</keyword>
<evidence type="ECO:0000256" key="3">
    <source>
        <dbReference type="ARBA" id="ARBA00022670"/>
    </source>
</evidence>
<sequence>MNFFEHQAKARSQSRWIIFAFIAVTLLIVLAVDLIVLVFLAAHGPVMDGANYVSQGALSGIANRDLWANNTGLLLTSSGITASIIGLSSLGKIAALRSGGGKVARDMGATIVTPDTRDPLRRRLYNVVEEISLASGAPVPEVYVMENEPGINAFAAGYTPADAAIAVTQGTLEKLSRAELQGVVAHEFSHIFNGDMRINIRMMGVIFGIMVIAILGRKFLHATSYRRSSRDNNAGAIVAVGIGLMAIGYIGLFFARWMKSALSRQREYLADASAVQFTRDPSGIAGALKKIAAYDHSSYLKGDAEEVSHMLFGSGYRQLMFATHPPLEKRIERIEKRFDPGEIQDLAAKLRKQEHREHAEAIIAQEEQASKAERKKSGGLFDFENMISNIGNPDMERIAAAAMITASLSEGISSAARSLEWAPEVLFYCLLDNDPELREQQLLVVVKQMGDISEQKLRHLLTAHGTVQADQRLPLLEICFPNLKRRPMSDIENILETIDLLAAADKRIDSFEYLLSRLVKQYMFEAHSPNRTKLHGSGKLKDSVDELTKVVSVVAAHGQNSKTAAGLQAAQKAFRAGMGVVDINHTNLSFTDDWQHDLDKAIDKLDELSASEKSKVIAALARTVLDDRKIVTEEHEMLRVICSLIHVPLPILNEAESKG</sequence>
<proteinExistence type="predicted"/>
<evidence type="ECO:0000256" key="10">
    <source>
        <dbReference type="ARBA" id="ARBA00023136"/>
    </source>
</evidence>
<evidence type="ECO:0000256" key="2">
    <source>
        <dbReference type="ARBA" id="ARBA00022475"/>
    </source>
</evidence>
<evidence type="ECO:0000256" key="8">
    <source>
        <dbReference type="ARBA" id="ARBA00022989"/>
    </source>
</evidence>
<accession>A0A918RVF8</accession>
<evidence type="ECO:0000313" key="14">
    <source>
        <dbReference type="Proteomes" id="UP000614811"/>
    </source>
</evidence>
<comment type="caution">
    <text evidence="13">The sequence shown here is derived from an EMBL/GenBank/DDBJ whole genome shotgun (WGS) entry which is preliminary data.</text>
</comment>
<evidence type="ECO:0000256" key="1">
    <source>
        <dbReference type="ARBA" id="ARBA00001947"/>
    </source>
</evidence>
<dbReference type="Proteomes" id="UP000614811">
    <property type="component" value="Unassembled WGS sequence"/>
</dbReference>
<evidence type="ECO:0000313" key="13">
    <source>
        <dbReference type="EMBL" id="GHA14082.1"/>
    </source>
</evidence>
<dbReference type="AlphaFoldDB" id="A0A918RVF8"/>
<keyword evidence="5" id="KW-0479">Metal-binding</keyword>
<dbReference type="GO" id="GO:0004222">
    <property type="term" value="F:metalloendopeptidase activity"/>
    <property type="evidence" value="ECO:0007669"/>
    <property type="project" value="InterPro"/>
</dbReference>
<comment type="cofactor">
    <cofactor evidence="1">
        <name>Zn(2+)</name>
        <dbReference type="ChEBI" id="CHEBI:29105"/>
    </cofactor>
</comment>
<dbReference type="GO" id="GO:0006508">
    <property type="term" value="P:proteolysis"/>
    <property type="evidence" value="ECO:0007669"/>
    <property type="project" value="UniProtKB-KW"/>
</dbReference>
<reference evidence="13" key="1">
    <citation type="journal article" date="2014" name="Int. J. Syst. Evol. Microbiol.">
        <title>Complete genome sequence of Corynebacterium casei LMG S-19264T (=DSM 44701T), isolated from a smear-ripened cheese.</title>
        <authorList>
            <consortium name="US DOE Joint Genome Institute (JGI-PGF)"/>
            <person name="Walter F."/>
            <person name="Albersmeier A."/>
            <person name="Kalinowski J."/>
            <person name="Ruckert C."/>
        </authorList>
    </citation>
    <scope>NUCLEOTIDE SEQUENCE</scope>
    <source>
        <strain evidence="13">KCTC 12711</strain>
    </source>
</reference>
<dbReference type="PANTHER" id="PTHR43221:SF2">
    <property type="entry name" value="PROTEASE HTPX HOMOLOG"/>
    <property type="match status" value="1"/>
</dbReference>
<keyword evidence="4 11" id="KW-0812">Transmembrane</keyword>
<dbReference type="EMBL" id="BMXA01000004">
    <property type="protein sequence ID" value="GHA14082.1"/>
    <property type="molecule type" value="Genomic_DNA"/>
</dbReference>
<evidence type="ECO:0000256" key="4">
    <source>
        <dbReference type="ARBA" id="ARBA00022692"/>
    </source>
</evidence>
<keyword evidence="14" id="KW-1185">Reference proteome</keyword>
<feature type="transmembrane region" description="Helical" evidence="11">
    <location>
        <begin position="198"/>
        <end position="216"/>
    </location>
</feature>
<evidence type="ECO:0000256" key="5">
    <source>
        <dbReference type="ARBA" id="ARBA00022723"/>
    </source>
</evidence>
<name>A0A918RVF8_9GAMM</name>
<protein>
    <submittedName>
        <fullName evidence="13">Zn-dependent protease</fullName>
    </submittedName>
</protein>
<reference evidence="13" key="2">
    <citation type="submission" date="2020-09" db="EMBL/GenBank/DDBJ databases">
        <authorList>
            <person name="Sun Q."/>
            <person name="Kim S."/>
        </authorList>
    </citation>
    <scope>NUCLEOTIDE SEQUENCE</scope>
    <source>
        <strain evidence="13">KCTC 12711</strain>
    </source>
</reference>
<dbReference type="Pfam" id="PF01435">
    <property type="entry name" value="Peptidase_M48"/>
    <property type="match status" value="1"/>
</dbReference>
<keyword evidence="9" id="KW-0482">Metalloprotease</keyword>
<feature type="transmembrane region" description="Helical" evidence="11">
    <location>
        <begin position="236"/>
        <end position="255"/>
    </location>
</feature>
<evidence type="ECO:0000256" key="11">
    <source>
        <dbReference type="SAM" id="Phobius"/>
    </source>
</evidence>
<evidence type="ECO:0000256" key="9">
    <source>
        <dbReference type="ARBA" id="ARBA00023049"/>
    </source>
</evidence>
<dbReference type="InterPro" id="IPR050083">
    <property type="entry name" value="HtpX_protease"/>
</dbReference>
<feature type="domain" description="Peptidase M48" evidence="12">
    <location>
        <begin position="122"/>
        <end position="337"/>
    </location>
</feature>
<keyword evidence="8 11" id="KW-1133">Transmembrane helix</keyword>
<keyword evidence="10 11" id="KW-0472">Membrane</keyword>
<dbReference type="Gene3D" id="3.30.2010.10">
    <property type="entry name" value="Metalloproteases ('zincins'), catalytic domain"/>
    <property type="match status" value="1"/>
</dbReference>
<evidence type="ECO:0000256" key="7">
    <source>
        <dbReference type="ARBA" id="ARBA00022833"/>
    </source>
</evidence>
<feature type="transmembrane region" description="Helical" evidence="11">
    <location>
        <begin position="16"/>
        <end position="42"/>
    </location>
</feature>
<evidence type="ECO:0000256" key="6">
    <source>
        <dbReference type="ARBA" id="ARBA00022801"/>
    </source>
</evidence>
<dbReference type="GO" id="GO:0046872">
    <property type="term" value="F:metal ion binding"/>
    <property type="evidence" value="ECO:0007669"/>
    <property type="project" value="UniProtKB-KW"/>
</dbReference>
<dbReference type="CDD" id="cd07340">
    <property type="entry name" value="M48B_Htpx_like"/>
    <property type="match status" value="1"/>
</dbReference>
<gene>
    <name evidence="13" type="ORF">GCM10008090_24830</name>
</gene>
<dbReference type="PANTHER" id="PTHR43221">
    <property type="entry name" value="PROTEASE HTPX"/>
    <property type="match status" value="1"/>
</dbReference>
<dbReference type="InterPro" id="IPR001915">
    <property type="entry name" value="Peptidase_M48"/>
</dbReference>
<keyword evidence="7" id="KW-0862">Zinc</keyword>
<evidence type="ECO:0000259" key="12">
    <source>
        <dbReference type="Pfam" id="PF01435"/>
    </source>
</evidence>
<organism evidence="13 14">
    <name type="scientific">Arenicella chitinivorans</name>
    <dbReference type="NCBI Taxonomy" id="1329800"/>
    <lineage>
        <taxon>Bacteria</taxon>
        <taxon>Pseudomonadati</taxon>
        <taxon>Pseudomonadota</taxon>
        <taxon>Gammaproteobacteria</taxon>
        <taxon>Arenicellales</taxon>
        <taxon>Arenicellaceae</taxon>
        <taxon>Arenicella</taxon>
    </lineage>
</organism>
<keyword evidence="2" id="KW-1003">Cell membrane</keyword>
<keyword evidence="6" id="KW-0378">Hydrolase</keyword>